<name>A0A846XNW3_9NOCA</name>
<dbReference type="RefSeq" id="WP_157112752.1">
    <property type="nucleotide sequence ID" value="NZ_JAAXOO010000008.1"/>
</dbReference>
<protein>
    <submittedName>
        <fullName evidence="2">Uncharacterized protein</fullName>
    </submittedName>
</protein>
<keyword evidence="3" id="KW-1185">Reference proteome</keyword>
<feature type="region of interest" description="Disordered" evidence="1">
    <location>
        <begin position="49"/>
        <end position="76"/>
    </location>
</feature>
<proteinExistence type="predicted"/>
<gene>
    <name evidence="2" type="ORF">HGA13_28580</name>
</gene>
<evidence type="ECO:0000313" key="3">
    <source>
        <dbReference type="Proteomes" id="UP000565715"/>
    </source>
</evidence>
<organism evidence="2 3">
    <name type="scientific">Nocardia speluncae</name>
    <dbReference type="NCBI Taxonomy" id="419477"/>
    <lineage>
        <taxon>Bacteria</taxon>
        <taxon>Bacillati</taxon>
        <taxon>Actinomycetota</taxon>
        <taxon>Actinomycetes</taxon>
        <taxon>Mycobacteriales</taxon>
        <taxon>Nocardiaceae</taxon>
        <taxon>Nocardia</taxon>
    </lineage>
</organism>
<dbReference type="Proteomes" id="UP000565715">
    <property type="component" value="Unassembled WGS sequence"/>
</dbReference>
<comment type="caution">
    <text evidence="2">The sequence shown here is derived from an EMBL/GenBank/DDBJ whole genome shotgun (WGS) entry which is preliminary data.</text>
</comment>
<sequence length="88" mass="10129">MTAPEYTAHRAFSRDAIPDVSAAAIVDRIHRRISVRRPGRMHQLLRATRAQYGRDDRSRSRPTIGHRDHTSSIRDQASREALSINLWL</sequence>
<dbReference type="EMBL" id="JAAXOO010000008">
    <property type="protein sequence ID" value="NKY36995.1"/>
    <property type="molecule type" value="Genomic_DNA"/>
</dbReference>
<dbReference type="AlphaFoldDB" id="A0A846XNW3"/>
<reference evidence="2 3" key="1">
    <citation type="submission" date="2020-04" db="EMBL/GenBank/DDBJ databases">
        <title>MicrobeNet Type strains.</title>
        <authorList>
            <person name="Nicholson A.C."/>
        </authorList>
    </citation>
    <scope>NUCLEOTIDE SEQUENCE [LARGE SCALE GENOMIC DNA]</scope>
    <source>
        <strain evidence="2 3">DSM 45078</strain>
    </source>
</reference>
<feature type="compositionally biased region" description="Basic and acidic residues" evidence="1">
    <location>
        <begin position="52"/>
        <end position="76"/>
    </location>
</feature>
<accession>A0A846XNW3</accession>
<evidence type="ECO:0000256" key="1">
    <source>
        <dbReference type="SAM" id="MobiDB-lite"/>
    </source>
</evidence>
<evidence type="ECO:0000313" key="2">
    <source>
        <dbReference type="EMBL" id="NKY36995.1"/>
    </source>
</evidence>